<gene>
    <name evidence="1" type="ORF">EKG83_10420</name>
</gene>
<sequence length="218" mass="24309">MRAVWTDFDGVVTPPVDLALAEVSRRVGRGLTPDLLRSAMEAVGRSMGTDAMAPLDTPLLTEEQWARQVEQVLLERHELRVDLSDFGGKWFADRPADEHWVEFLMALRRSGFFVGLLSNTPPAWERHWRRLVAADLLFDAVVSSHQVRCRKPEAAIFDLAAARAGLAPDQCVLVDDQEVHCEGARAAGWHAVHFTDVPRAASALNELLSRQPVRSVVR</sequence>
<dbReference type="PRINTS" id="PR00413">
    <property type="entry name" value="HADHALOGNASE"/>
</dbReference>
<keyword evidence="2" id="KW-1185">Reference proteome</keyword>
<dbReference type="Pfam" id="PF00702">
    <property type="entry name" value="Hydrolase"/>
    <property type="match status" value="1"/>
</dbReference>
<proteinExistence type="predicted"/>
<dbReference type="SFLD" id="SFLDG01129">
    <property type="entry name" value="C1.5:_HAD__Beta-PGM__Phosphata"/>
    <property type="match status" value="1"/>
</dbReference>
<accession>A0A5Q0HD84</accession>
<dbReference type="Gene3D" id="3.40.50.1000">
    <property type="entry name" value="HAD superfamily/HAD-like"/>
    <property type="match status" value="1"/>
</dbReference>
<dbReference type="AlphaFoldDB" id="A0A5Q0HD84"/>
<protein>
    <submittedName>
        <fullName evidence="1">HAD family phosphatase</fullName>
    </submittedName>
</protein>
<name>A0A5Q0HD84_SACSY</name>
<evidence type="ECO:0000313" key="1">
    <source>
        <dbReference type="EMBL" id="QFZ24141.1"/>
    </source>
</evidence>
<dbReference type="SUPFAM" id="SSF56784">
    <property type="entry name" value="HAD-like"/>
    <property type="match status" value="1"/>
</dbReference>
<dbReference type="InterPro" id="IPR036412">
    <property type="entry name" value="HAD-like_sf"/>
</dbReference>
<dbReference type="KEGG" id="ssyi:EKG83_10420"/>
<evidence type="ECO:0000313" key="2">
    <source>
        <dbReference type="Proteomes" id="UP000325787"/>
    </source>
</evidence>
<reference evidence="2" key="1">
    <citation type="journal article" date="2021" name="Curr. Microbiol.">
        <title>Complete genome of nocamycin-producing strain Saccharothrix syringae NRRL B-16468 reveals the biosynthetic potential for secondary metabolites.</title>
        <authorList>
            <person name="Mo X."/>
            <person name="Yang S."/>
        </authorList>
    </citation>
    <scope>NUCLEOTIDE SEQUENCE [LARGE SCALE GENOMIC DNA]</scope>
    <source>
        <strain evidence="2">ATCC 51364 / DSM 43886 / JCM 6844 / KCTC 9398 / NBRC 14523 / NRRL B-16468 / INA 2240</strain>
    </source>
</reference>
<dbReference type="OrthoDB" id="9795007at2"/>
<dbReference type="InterPro" id="IPR023214">
    <property type="entry name" value="HAD_sf"/>
</dbReference>
<dbReference type="PANTHER" id="PTHR43611">
    <property type="entry name" value="ALPHA-D-GLUCOSE 1-PHOSPHATE PHOSPHATASE"/>
    <property type="match status" value="1"/>
</dbReference>
<dbReference type="NCBIfam" id="TIGR01509">
    <property type="entry name" value="HAD-SF-IA-v3"/>
    <property type="match status" value="1"/>
</dbReference>
<dbReference type="EMBL" id="CP034550">
    <property type="protein sequence ID" value="QFZ24141.1"/>
    <property type="molecule type" value="Genomic_DNA"/>
</dbReference>
<dbReference type="PANTHER" id="PTHR43611:SF3">
    <property type="entry name" value="FLAVIN MONONUCLEOTIDE HYDROLASE 1, CHLOROPLATIC"/>
    <property type="match status" value="1"/>
</dbReference>
<dbReference type="CDD" id="cd02603">
    <property type="entry name" value="HAD_sEH-N_like"/>
    <property type="match status" value="1"/>
</dbReference>
<dbReference type="Proteomes" id="UP000325787">
    <property type="component" value="Chromosome"/>
</dbReference>
<dbReference type="InterPro" id="IPR006439">
    <property type="entry name" value="HAD-SF_hydro_IA"/>
</dbReference>
<dbReference type="SFLD" id="SFLDS00003">
    <property type="entry name" value="Haloacid_Dehalogenase"/>
    <property type="match status" value="1"/>
</dbReference>
<organism evidence="1 2">
    <name type="scientific">Saccharothrix syringae</name>
    <name type="common">Nocardiopsis syringae</name>
    <dbReference type="NCBI Taxonomy" id="103733"/>
    <lineage>
        <taxon>Bacteria</taxon>
        <taxon>Bacillati</taxon>
        <taxon>Actinomycetota</taxon>
        <taxon>Actinomycetes</taxon>
        <taxon>Pseudonocardiales</taxon>
        <taxon>Pseudonocardiaceae</taxon>
        <taxon>Saccharothrix</taxon>
    </lineage>
</organism>